<evidence type="ECO:0000313" key="3">
    <source>
        <dbReference type="Proteomes" id="UP000230033"/>
    </source>
</evidence>
<sequence>MTNCQSCGMPMNAPADFGGGKTDNLYCRYCTDATGNLLPKEVVRQNMIQFYTQTVGKTSEEAMVEVDKIMGTMPAWKIQPSPVMPASPVVSEPVAPIAPAEPIASEPDKPQ</sequence>
<gene>
    <name evidence="2" type="ORF">COT65_02395</name>
</gene>
<proteinExistence type="predicted"/>
<comment type="caution">
    <text evidence="2">The sequence shown here is derived from an EMBL/GenBank/DDBJ whole genome shotgun (WGS) entry which is preliminary data.</text>
</comment>
<dbReference type="EMBL" id="PEZJ01000030">
    <property type="protein sequence ID" value="PIS13787.1"/>
    <property type="molecule type" value="Genomic_DNA"/>
</dbReference>
<protein>
    <recommendedName>
        <fullName evidence="1">Putative zinc ribbon domain-containing protein</fullName>
    </recommendedName>
</protein>
<reference evidence="3" key="1">
    <citation type="submission" date="2017-09" db="EMBL/GenBank/DDBJ databases">
        <title>Depth-based differentiation of microbial function through sediment-hosted aquifers and enrichment of novel symbionts in the deep terrestrial subsurface.</title>
        <authorList>
            <person name="Probst A.J."/>
            <person name="Ladd B."/>
            <person name="Jarett J.K."/>
            <person name="Geller-Mcgrath D.E."/>
            <person name="Sieber C.M.K."/>
            <person name="Emerson J.B."/>
            <person name="Anantharaman K."/>
            <person name="Thomas B.C."/>
            <person name="Malmstrom R."/>
            <person name="Stieglmeier M."/>
            <person name="Klingl A."/>
            <person name="Woyke T."/>
            <person name="Ryan C.M."/>
            <person name="Banfield J.F."/>
        </authorList>
    </citation>
    <scope>NUCLEOTIDE SEQUENCE [LARGE SCALE GENOMIC DNA]</scope>
</reference>
<evidence type="ECO:0000313" key="2">
    <source>
        <dbReference type="EMBL" id="PIS13787.1"/>
    </source>
</evidence>
<feature type="domain" description="Putative zinc ribbon" evidence="1">
    <location>
        <begin position="4"/>
        <end position="77"/>
    </location>
</feature>
<accession>A0A2H0WM99</accession>
<evidence type="ECO:0000259" key="1">
    <source>
        <dbReference type="Pfam" id="PF12674"/>
    </source>
</evidence>
<name>A0A2H0WM99_9BACT</name>
<dbReference type="InterPro" id="IPR025868">
    <property type="entry name" value="Zn_ribbon_dom_put"/>
</dbReference>
<dbReference type="Pfam" id="PF12674">
    <property type="entry name" value="Zn_ribbon_2"/>
    <property type="match status" value="1"/>
</dbReference>
<dbReference type="Proteomes" id="UP000230033">
    <property type="component" value="Unassembled WGS sequence"/>
</dbReference>
<dbReference type="AlphaFoldDB" id="A0A2H0WM99"/>
<organism evidence="2 3">
    <name type="scientific">Candidatus Shapirobacteria bacterium CG09_land_8_20_14_0_10_47_13</name>
    <dbReference type="NCBI Taxonomy" id="1974481"/>
    <lineage>
        <taxon>Bacteria</taxon>
        <taxon>Candidatus Shapironibacteriota</taxon>
    </lineage>
</organism>